<evidence type="ECO:0000313" key="1">
    <source>
        <dbReference type="EMBL" id="CBY40651.1"/>
    </source>
</evidence>
<dbReference type="EMBL" id="FN656029">
    <property type="protein sequence ID" value="CBY40651.1"/>
    <property type="molecule type" value="Genomic_DNA"/>
</dbReference>
<proteinExistence type="predicted"/>
<protein>
    <submittedName>
        <fullName evidence="1">Uncharacterized protein</fullName>
    </submittedName>
</protein>
<dbReference type="AlphaFoldDB" id="E4YYX3"/>
<accession>E4YYX3</accession>
<sequence length="235" mass="26734">MIFSTVDTVLINHYSEPSVSYSYNYLHYAGHAKLFDNFFFFGGSADRTQISFLTGCVIQKTSFRLPYIFQSTYSSAIFHFKTIYLCFLNGQNNRCYDFDGAKITSRFLTTYYHQYSSLAAFGNEFLMIGGNAYSSGNYNHRRTVEGFEQTNASGTLRTRTSHPLEFSHGGAISVPNGVITVGAYSSTYRKRVYLYTGSWTYLGELLYATTYQTLFAKGTTIYSFGARFCHYNICK</sequence>
<reference evidence="1" key="1">
    <citation type="journal article" date="2010" name="Science">
        <title>Plasticity of animal genome architecture unmasked by rapid evolution of a pelagic tunicate.</title>
        <authorList>
            <person name="Denoeud F."/>
            <person name="Henriet S."/>
            <person name="Mungpakdee S."/>
            <person name="Aury J.M."/>
            <person name="Da Silva C."/>
            <person name="Brinkmann H."/>
            <person name="Mikhaleva J."/>
            <person name="Olsen L.C."/>
            <person name="Jubin C."/>
            <person name="Canestro C."/>
            <person name="Bouquet J.M."/>
            <person name="Danks G."/>
            <person name="Poulain J."/>
            <person name="Campsteijn C."/>
            <person name="Adamski M."/>
            <person name="Cross I."/>
            <person name="Yadetie F."/>
            <person name="Muffato M."/>
            <person name="Louis A."/>
            <person name="Butcher S."/>
            <person name="Tsagkogeorga G."/>
            <person name="Konrad A."/>
            <person name="Singh S."/>
            <person name="Jensen M.F."/>
            <person name="Cong E.H."/>
            <person name="Eikeseth-Otteraa H."/>
            <person name="Noel B."/>
            <person name="Anthouard V."/>
            <person name="Porcel B.M."/>
            <person name="Kachouri-Lafond R."/>
            <person name="Nishino A."/>
            <person name="Ugolini M."/>
            <person name="Chourrout P."/>
            <person name="Nishida H."/>
            <person name="Aasland R."/>
            <person name="Huzurbazar S."/>
            <person name="Westhof E."/>
            <person name="Delsuc F."/>
            <person name="Lehrach H."/>
            <person name="Reinhardt R."/>
            <person name="Weissenbach J."/>
            <person name="Roy S.W."/>
            <person name="Artiguenave F."/>
            <person name="Postlethwait J.H."/>
            <person name="Manak J.R."/>
            <person name="Thompson E.M."/>
            <person name="Jaillon O."/>
            <person name="Du Pasquier L."/>
            <person name="Boudinot P."/>
            <person name="Liberles D.A."/>
            <person name="Volff J.N."/>
            <person name="Philippe H."/>
            <person name="Lenhard B."/>
            <person name="Roest Crollius H."/>
            <person name="Wincker P."/>
            <person name="Chourrout D."/>
        </authorList>
    </citation>
    <scope>NUCLEOTIDE SEQUENCE [LARGE SCALE GENOMIC DNA]</scope>
</reference>
<dbReference type="InterPro" id="IPR011043">
    <property type="entry name" value="Gal_Oxase/kelch_b-propeller"/>
</dbReference>
<dbReference type="Proteomes" id="UP000011014">
    <property type="component" value="Unassembled WGS sequence"/>
</dbReference>
<name>E4YYX3_OIKDI</name>
<gene>
    <name evidence="1" type="ORF">GSOID_T00022671001</name>
</gene>
<dbReference type="SUPFAM" id="SSF50965">
    <property type="entry name" value="Galactose oxidase, central domain"/>
    <property type="match status" value="1"/>
</dbReference>
<organism evidence="1">
    <name type="scientific">Oikopleura dioica</name>
    <name type="common">Tunicate</name>
    <dbReference type="NCBI Taxonomy" id="34765"/>
    <lineage>
        <taxon>Eukaryota</taxon>
        <taxon>Metazoa</taxon>
        <taxon>Chordata</taxon>
        <taxon>Tunicata</taxon>
        <taxon>Appendicularia</taxon>
        <taxon>Copelata</taxon>
        <taxon>Oikopleuridae</taxon>
        <taxon>Oikopleura</taxon>
    </lineage>
</organism>